<dbReference type="RefSeq" id="WP_072402430.1">
    <property type="nucleotide sequence ID" value="NZ_FPKV01000002.1"/>
</dbReference>
<dbReference type="GO" id="GO:0016747">
    <property type="term" value="F:acyltransferase activity, transferring groups other than amino-acyl groups"/>
    <property type="evidence" value="ECO:0007669"/>
    <property type="project" value="InterPro"/>
</dbReference>
<keyword evidence="1" id="KW-1133">Transmembrane helix</keyword>
<dbReference type="InterPro" id="IPR050879">
    <property type="entry name" value="Acyltransferase_3"/>
</dbReference>
<keyword evidence="1" id="KW-0812">Transmembrane</keyword>
<keyword evidence="1" id="KW-0472">Membrane</keyword>
<dbReference type="InterPro" id="IPR002656">
    <property type="entry name" value="Acyl_transf_3_dom"/>
</dbReference>
<evidence type="ECO:0000313" key="3">
    <source>
        <dbReference type="EMBL" id="SFZ92953.1"/>
    </source>
</evidence>
<dbReference type="Proteomes" id="UP000182544">
    <property type="component" value="Unassembled WGS sequence"/>
</dbReference>
<dbReference type="OrthoDB" id="9796461at2"/>
<evidence type="ECO:0000313" key="4">
    <source>
        <dbReference type="Proteomes" id="UP000182544"/>
    </source>
</evidence>
<gene>
    <name evidence="3" type="ORF">SAMN05428642_1021095</name>
</gene>
<feature type="transmembrane region" description="Helical" evidence="1">
    <location>
        <begin position="309"/>
        <end position="328"/>
    </location>
</feature>
<dbReference type="PANTHER" id="PTHR23028">
    <property type="entry name" value="ACETYLTRANSFERASE"/>
    <property type="match status" value="1"/>
</dbReference>
<feature type="transmembrane region" description="Helical" evidence="1">
    <location>
        <begin position="204"/>
        <end position="226"/>
    </location>
</feature>
<sequence length="343" mass="40067">MHKDNNFDFLRFLFAVFVVISHAYALSGVNESSEWFHQISNGQIVLSQLGLSGFFIISGYFIFQSLQRSKSFFSYYKKRFLRLFPALFFVLLLTLILAPFVYKSEISFFQNKEVYSYLPYNLLLYFFQSGIKGIFDTNAYHAINGSLWTIRYEFSLYVAIGLLYFFRNDFKGVRILIAAVFAILIITYNFFIERFAGSSILGMQGYHILNLGTFFVCGSLLASFNFEEIKSSILLIITIIVFALAIYFNFYNYIKHIVFPIMVLLIGFAPLPFFSTFGKIGDLSYGIYIYSFPVQQTMIYFFDLNVYQLIIYSLMVSIMFGYLSWHFVEKKALAYKKNFLKFN</sequence>
<dbReference type="EMBL" id="FPKV01000002">
    <property type="protein sequence ID" value="SFZ92953.1"/>
    <property type="molecule type" value="Genomic_DNA"/>
</dbReference>
<protein>
    <submittedName>
        <fullName evidence="3">Peptidoglycan/LPS O-acetylase OafA/YrhL, contains acyltransferase and SGNH-hydrolase domains</fullName>
    </submittedName>
</protein>
<dbReference type="STRING" id="369401.SAMN05428642_1021095"/>
<organism evidence="3 4">
    <name type="scientific">Flaviramulus basaltis</name>
    <dbReference type="NCBI Taxonomy" id="369401"/>
    <lineage>
        <taxon>Bacteria</taxon>
        <taxon>Pseudomonadati</taxon>
        <taxon>Bacteroidota</taxon>
        <taxon>Flavobacteriia</taxon>
        <taxon>Flavobacteriales</taxon>
        <taxon>Flavobacteriaceae</taxon>
        <taxon>Flaviramulus</taxon>
    </lineage>
</organism>
<keyword evidence="3" id="KW-0012">Acyltransferase</keyword>
<feature type="domain" description="Acyltransferase 3" evidence="2">
    <location>
        <begin position="5"/>
        <end position="316"/>
    </location>
</feature>
<feature type="transmembrane region" description="Helical" evidence="1">
    <location>
        <begin position="12"/>
        <end position="30"/>
    </location>
</feature>
<name>A0A1K2IKI8_9FLAO</name>
<evidence type="ECO:0000256" key="1">
    <source>
        <dbReference type="SAM" id="Phobius"/>
    </source>
</evidence>
<keyword evidence="3" id="KW-0378">Hydrolase</keyword>
<accession>A0A1K2IKI8</accession>
<feature type="transmembrane region" description="Helical" evidence="1">
    <location>
        <begin position="257"/>
        <end position="277"/>
    </location>
</feature>
<feature type="transmembrane region" description="Helical" evidence="1">
    <location>
        <begin position="83"/>
        <end position="102"/>
    </location>
</feature>
<feature type="transmembrane region" description="Helical" evidence="1">
    <location>
        <begin position="172"/>
        <end position="192"/>
    </location>
</feature>
<feature type="transmembrane region" description="Helical" evidence="1">
    <location>
        <begin position="232"/>
        <end position="250"/>
    </location>
</feature>
<feature type="transmembrane region" description="Helical" evidence="1">
    <location>
        <begin position="283"/>
        <end position="302"/>
    </location>
</feature>
<feature type="transmembrane region" description="Helical" evidence="1">
    <location>
        <begin position="42"/>
        <end position="63"/>
    </location>
</feature>
<dbReference type="GO" id="GO:0016787">
    <property type="term" value="F:hydrolase activity"/>
    <property type="evidence" value="ECO:0007669"/>
    <property type="project" value="UniProtKB-KW"/>
</dbReference>
<keyword evidence="4" id="KW-1185">Reference proteome</keyword>
<evidence type="ECO:0000259" key="2">
    <source>
        <dbReference type="Pfam" id="PF01757"/>
    </source>
</evidence>
<feature type="transmembrane region" description="Helical" evidence="1">
    <location>
        <begin position="147"/>
        <end position="166"/>
    </location>
</feature>
<dbReference type="Pfam" id="PF01757">
    <property type="entry name" value="Acyl_transf_3"/>
    <property type="match status" value="1"/>
</dbReference>
<proteinExistence type="predicted"/>
<reference evidence="3 4" key="1">
    <citation type="submission" date="2016-10" db="EMBL/GenBank/DDBJ databases">
        <authorList>
            <person name="de Groot N.N."/>
        </authorList>
    </citation>
    <scope>NUCLEOTIDE SEQUENCE [LARGE SCALE GENOMIC DNA]</scope>
    <source>
        <strain evidence="3 4">DSM 18180</strain>
    </source>
</reference>
<dbReference type="AlphaFoldDB" id="A0A1K2IKI8"/>
<keyword evidence="3" id="KW-0808">Transferase</keyword>